<keyword evidence="5" id="KW-0443">Lipid metabolism</keyword>
<dbReference type="PANTHER" id="PTHR43647">
    <property type="entry name" value="DEHYDROGENASE"/>
    <property type="match status" value="1"/>
</dbReference>
<reference evidence="7" key="1">
    <citation type="submission" date="2022-07" db="EMBL/GenBank/DDBJ databases">
        <title>Genome Sequence of Physisporinus lineatus.</title>
        <authorList>
            <person name="Buettner E."/>
        </authorList>
    </citation>
    <scope>NUCLEOTIDE SEQUENCE</scope>
    <source>
        <strain evidence="7">VT162</strain>
    </source>
</reference>
<evidence type="ECO:0000313" key="8">
    <source>
        <dbReference type="Proteomes" id="UP001212997"/>
    </source>
</evidence>
<dbReference type="PANTHER" id="PTHR43647:SF1">
    <property type="entry name" value="3-KETO-STEROID REDUCTASE ERG27"/>
    <property type="match status" value="1"/>
</dbReference>
<evidence type="ECO:0000256" key="6">
    <source>
        <dbReference type="ARBA" id="ARBA00023593"/>
    </source>
</evidence>
<evidence type="ECO:0000256" key="2">
    <source>
        <dbReference type="ARBA" id="ARBA00022857"/>
    </source>
</evidence>
<dbReference type="InterPro" id="IPR036291">
    <property type="entry name" value="NAD(P)-bd_dom_sf"/>
</dbReference>
<evidence type="ECO:0000256" key="3">
    <source>
        <dbReference type="ARBA" id="ARBA00022955"/>
    </source>
</evidence>
<gene>
    <name evidence="7" type="ORF">NLI96_g5647</name>
</gene>
<keyword evidence="1" id="KW-0444">Lipid biosynthesis</keyword>
<comment type="caution">
    <text evidence="7">The sequence shown here is derived from an EMBL/GenBank/DDBJ whole genome shotgun (WGS) entry which is preliminary data.</text>
</comment>
<organism evidence="7 8">
    <name type="scientific">Meripilus lineatus</name>
    <dbReference type="NCBI Taxonomy" id="2056292"/>
    <lineage>
        <taxon>Eukaryota</taxon>
        <taxon>Fungi</taxon>
        <taxon>Dikarya</taxon>
        <taxon>Basidiomycota</taxon>
        <taxon>Agaricomycotina</taxon>
        <taxon>Agaricomycetes</taxon>
        <taxon>Polyporales</taxon>
        <taxon>Meripilaceae</taxon>
        <taxon>Meripilus</taxon>
    </lineage>
</organism>
<dbReference type="InterPro" id="IPR051593">
    <property type="entry name" value="Ergosterol_Biosynth_ERG27"/>
</dbReference>
<evidence type="ECO:0000256" key="4">
    <source>
        <dbReference type="ARBA" id="ARBA00023002"/>
    </source>
</evidence>
<sequence>MSSLRPIIVVTGANRYDLLILHKSSTEGWVFFSGIGFGICHRLLIQLSQLSPPDTRPQFRPIQEDGQAEEIKVPPCDGLTLILACRSEQRAMEARKRLLALLDDQVDNERSKPGYTGHAEVFRDNLKIDFHPIDMSVVSSVFQFGDRLSENYPYISHLICNAGCGAFNGINWLIAMKQFFAQPLVSVTVTEYKRQVSGRMSDDGLGYVWQCNVFSHYVLYRYTQPLLDAYKKASAQPARVLWTSSLESTPRAYSHDDWQLIKSDKSYEGTKYEIDMISHNLALRAVKQEGDSPTIRHFTVHPGIAESNMVKDLVWAFLDILKLIVFYIVRFCGSPHHPITAYNAAVSATYVSLAPLAFIPTTLSSWKHVKVTSLPSSTVLEDSLITNSLYANGIDSVTKAQSAEQQGVPPPLKFGAQTDKSGRQRVGVMTVLEWEEHEKEAEFLVEKCESLYQTFFKLNAVEKKRALSSNGKA</sequence>
<dbReference type="EMBL" id="JANAWD010000189">
    <property type="protein sequence ID" value="KAJ3484437.1"/>
    <property type="molecule type" value="Genomic_DNA"/>
</dbReference>
<evidence type="ECO:0000256" key="5">
    <source>
        <dbReference type="ARBA" id="ARBA00023098"/>
    </source>
</evidence>
<dbReference type="Gene3D" id="3.40.50.720">
    <property type="entry name" value="NAD(P)-binding Rossmann-like Domain"/>
    <property type="match status" value="1"/>
</dbReference>
<dbReference type="AlphaFoldDB" id="A0AAD5V4Q8"/>
<evidence type="ECO:0000256" key="1">
    <source>
        <dbReference type="ARBA" id="ARBA00022516"/>
    </source>
</evidence>
<evidence type="ECO:0000313" key="7">
    <source>
        <dbReference type="EMBL" id="KAJ3484437.1"/>
    </source>
</evidence>
<dbReference type="GO" id="GO:0005811">
    <property type="term" value="C:lipid droplet"/>
    <property type="evidence" value="ECO:0007669"/>
    <property type="project" value="TreeGrafter"/>
</dbReference>
<dbReference type="Proteomes" id="UP001212997">
    <property type="component" value="Unassembled WGS sequence"/>
</dbReference>
<keyword evidence="2" id="KW-0521">NADP</keyword>
<keyword evidence="4" id="KW-0560">Oxidoreductase</keyword>
<keyword evidence="3" id="KW-0752">Steroid biosynthesis</keyword>
<protein>
    <submittedName>
        <fullName evidence="7">Uncharacterized protein</fullName>
    </submittedName>
</protein>
<dbReference type="GO" id="GO:0005741">
    <property type="term" value="C:mitochondrial outer membrane"/>
    <property type="evidence" value="ECO:0007669"/>
    <property type="project" value="TreeGrafter"/>
</dbReference>
<dbReference type="GO" id="GO:0000253">
    <property type="term" value="F:3-beta-hydroxysteroid 3-dehydrogenase (NADP+) activity"/>
    <property type="evidence" value="ECO:0007669"/>
    <property type="project" value="TreeGrafter"/>
</dbReference>
<dbReference type="SUPFAM" id="SSF51735">
    <property type="entry name" value="NAD(P)-binding Rossmann-fold domains"/>
    <property type="match status" value="1"/>
</dbReference>
<name>A0AAD5V4Q8_9APHY</name>
<dbReference type="GO" id="GO:0006694">
    <property type="term" value="P:steroid biosynthetic process"/>
    <property type="evidence" value="ECO:0007669"/>
    <property type="project" value="UniProtKB-KW"/>
</dbReference>
<proteinExistence type="inferred from homology"/>
<dbReference type="GO" id="GO:0005789">
    <property type="term" value="C:endoplasmic reticulum membrane"/>
    <property type="evidence" value="ECO:0007669"/>
    <property type="project" value="TreeGrafter"/>
</dbReference>
<keyword evidence="8" id="KW-1185">Reference proteome</keyword>
<accession>A0AAD5V4Q8</accession>
<comment type="similarity">
    <text evidence="6">Belongs to the short-chain dehydrogenases/reductases (SDR) family. ERG27 subfamily.</text>
</comment>